<feature type="compositionally biased region" description="Low complexity" evidence="3">
    <location>
        <begin position="214"/>
        <end position="246"/>
    </location>
</feature>
<dbReference type="STRING" id="1890683.A0A427YCL2"/>
<reference evidence="5 6" key="1">
    <citation type="submission" date="2018-11" db="EMBL/GenBank/DDBJ databases">
        <title>Genome sequence of Saitozyma podzolica DSM 27192.</title>
        <authorList>
            <person name="Aliyu H."/>
            <person name="Gorte O."/>
            <person name="Ochsenreither K."/>
        </authorList>
    </citation>
    <scope>NUCLEOTIDE SEQUENCE [LARGE SCALE GENOMIC DNA]</scope>
    <source>
        <strain evidence="5 6">DSM 27192</strain>
    </source>
</reference>
<keyword evidence="6" id="KW-1185">Reference proteome</keyword>
<evidence type="ECO:0000259" key="4">
    <source>
        <dbReference type="Pfam" id="PF08585"/>
    </source>
</evidence>
<feature type="compositionally biased region" description="Basic and acidic residues" evidence="3">
    <location>
        <begin position="462"/>
        <end position="472"/>
    </location>
</feature>
<evidence type="ECO:0000313" key="6">
    <source>
        <dbReference type="Proteomes" id="UP000279259"/>
    </source>
</evidence>
<dbReference type="Pfam" id="PF08585">
    <property type="entry name" value="RMI1_N_C"/>
    <property type="match status" value="1"/>
</dbReference>
<evidence type="ECO:0000256" key="2">
    <source>
        <dbReference type="ARBA" id="ARBA00018987"/>
    </source>
</evidence>
<proteinExistence type="inferred from homology"/>
<evidence type="ECO:0000256" key="3">
    <source>
        <dbReference type="SAM" id="MobiDB-lite"/>
    </source>
</evidence>
<feature type="compositionally biased region" description="Pro residues" evidence="3">
    <location>
        <begin position="247"/>
        <end position="263"/>
    </location>
</feature>
<protein>
    <recommendedName>
        <fullName evidence="2">RecQ-mediated genome instability protein 1</fullName>
    </recommendedName>
</protein>
<dbReference type="Gene3D" id="2.40.50.770">
    <property type="entry name" value="RecQ-mediated genome instability protein Rmi1, C-terminal domain"/>
    <property type="match status" value="1"/>
</dbReference>
<dbReference type="GO" id="GO:0031422">
    <property type="term" value="C:RecQ family helicase-topoisomerase III complex"/>
    <property type="evidence" value="ECO:0007669"/>
    <property type="project" value="TreeGrafter"/>
</dbReference>
<feature type="region of interest" description="Disordered" evidence="3">
    <location>
        <begin position="373"/>
        <end position="396"/>
    </location>
</feature>
<comment type="similarity">
    <text evidence="1">Belongs to the RMI1 family.</text>
</comment>
<accession>A0A427YCL2</accession>
<feature type="region of interest" description="Disordered" evidence="3">
    <location>
        <begin position="180"/>
        <end position="265"/>
    </location>
</feature>
<dbReference type="InterPro" id="IPR013894">
    <property type="entry name" value="RMI1_OB"/>
</dbReference>
<dbReference type="PANTHER" id="PTHR14790">
    <property type="entry name" value="RECQ-MEDIATED GENOME INSTABILITY PROTEIN 1 RMI1"/>
    <property type="match status" value="1"/>
</dbReference>
<dbReference type="GO" id="GO:0000712">
    <property type="term" value="P:resolution of meiotic recombination intermediates"/>
    <property type="evidence" value="ECO:0007669"/>
    <property type="project" value="TreeGrafter"/>
</dbReference>
<evidence type="ECO:0000313" key="5">
    <source>
        <dbReference type="EMBL" id="RSH88828.1"/>
    </source>
</evidence>
<dbReference type="InterPro" id="IPR042470">
    <property type="entry name" value="RMI1_N_C_sf"/>
</dbReference>
<feature type="region of interest" description="Disordered" evidence="3">
    <location>
        <begin position="311"/>
        <end position="333"/>
    </location>
</feature>
<feature type="domain" description="RecQ mediated genome instability protein 1 OB-fold" evidence="4">
    <location>
        <begin position="45"/>
        <end position="167"/>
    </location>
</feature>
<comment type="caution">
    <text evidence="5">The sequence shown here is derived from an EMBL/GenBank/DDBJ whole genome shotgun (WGS) entry which is preliminary data.</text>
</comment>
<sequence length="527" mass="57250">MMDIAPVLAAIRREYPSPRVDPAWVQACVQLLLDHGQDPTPDAVIISLTEIAASAFQLQTVLEQRRDVLDGASRIRRMDDEDTEDEEVGEGKLPSYPRGMLRLELTDGERVIKGIEYRRIEGLALGETALGCKLIVRNVRTLRGTLLLDAKNTQVLGRHVDHLEAEQPNQFVEDLRKRLGKPAPGEVPVSATAGNSARGGPGPAAEPTRRLTMVPRPRAAVARAQGPTSTSAVPSSTAENPPSRAAPAPPPRFPSNSPPPIVRPIPTRIRLPDAVRLQPIAGPSSSRPRRAAGTTAVANIKHLYEALPPELDAESDELETPSRRARGGARRNANTNSRHEVIVIDDDDTADTAEFWDVDDSFIRQIDEVEARAVSSGSGRGEEHHSGRGGVGARGTRHVETAYDLSSEFDLNEAALRDLEAIEARTSGQNGASSGRETLELEEEDFGWEGDDSFVRHVEAVESRVSRKDASAARRTQHVRSGTTAPMPSSGTRGLLGNRKRRIIMESDDEGEIGGKENRPEVIVIDD</sequence>
<dbReference type="GO" id="GO:0016604">
    <property type="term" value="C:nuclear body"/>
    <property type="evidence" value="ECO:0007669"/>
    <property type="project" value="TreeGrafter"/>
</dbReference>
<organism evidence="5 6">
    <name type="scientific">Saitozyma podzolica</name>
    <dbReference type="NCBI Taxonomy" id="1890683"/>
    <lineage>
        <taxon>Eukaryota</taxon>
        <taxon>Fungi</taxon>
        <taxon>Dikarya</taxon>
        <taxon>Basidiomycota</taxon>
        <taxon>Agaricomycotina</taxon>
        <taxon>Tremellomycetes</taxon>
        <taxon>Tremellales</taxon>
        <taxon>Trimorphomycetaceae</taxon>
        <taxon>Saitozyma</taxon>
    </lineage>
</organism>
<feature type="compositionally biased region" description="Polar residues" evidence="3">
    <location>
        <begin position="479"/>
        <end position="492"/>
    </location>
</feature>
<feature type="region of interest" description="Disordered" evidence="3">
    <location>
        <begin position="462"/>
        <end position="527"/>
    </location>
</feature>
<dbReference type="GO" id="GO:0000724">
    <property type="term" value="P:double-strand break repair via homologous recombination"/>
    <property type="evidence" value="ECO:0007669"/>
    <property type="project" value="TreeGrafter"/>
</dbReference>
<name>A0A427YCL2_9TREE</name>
<dbReference type="Proteomes" id="UP000279259">
    <property type="component" value="Unassembled WGS sequence"/>
</dbReference>
<dbReference type="EMBL" id="RSCD01000016">
    <property type="protein sequence ID" value="RSH88828.1"/>
    <property type="molecule type" value="Genomic_DNA"/>
</dbReference>
<dbReference type="PANTHER" id="PTHR14790:SF15">
    <property type="entry name" value="RECQ-MEDIATED GENOME INSTABILITY PROTEIN 1"/>
    <property type="match status" value="1"/>
</dbReference>
<evidence type="ECO:0000256" key="1">
    <source>
        <dbReference type="ARBA" id="ARBA00006395"/>
    </source>
</evidence>
<dbReference type="AlphaFoldDB" id="A0A427YCL2"/>
<gene>
    <name evidence="5" type="ORF">EHS25_003056</name>
</gene>
<dbReference type="OrthoDB" id="341511at2759"/>